<evidence type="ECO:0000256" key="1">
    <source>
        <dbReference type="ARBA" id="ARBA00023015"/>
    </source>
</evidence>
<keyword evidence="2 4" id="KW-0238">DNA-binding</keyword>
<dbReference type="InterPro" id="IPR009057">
    <property type="entry name" value="Homeodomain-like_sf"/>
</dbReference>
<feature type="DNA-binding region" description="H-T-H motif" evidence="4">
    <location>
        <begin position="51"/>
        <end position="70"/>
    </location>
</feature>
<proteinExistence type="predicted"/>
<evidence type="ECO:0000256" key="5">
    <source>
        <dbReference type="SAM" id="MobiDB-lite"/>
    </source>
</evidence>
<dbReference type="InterPro" id="IPR001647">
    <property type="entry name" value="HTH_TetR"/>
</dbReference>
<comment type="caution">
    <text evidence="7">The sequence shown here is derived from an EMBL/GenBank/DDBJ whole genome shotgun (WGS) entry which is preliminary data.</text>
</comment>
<organism evidence="7 8">
    <name type="scientific">Catenuloplanes nepalensis</name>
    <dbReference type="NCBI Taxonomy" id="587533"/>
    <lineage>
        <taxon>Bacteria</taxon>
        <taxon>Bacillati</taxon>
        <taxon>Actinomycetota</taxon>
        <taxon>Actinomycetes</taxon>
        <taxon>Micromonosporales</taxon>
        <taxon>Micromonosporaceae</taxon>
        <taxon>Catenuloplanes</taxon>
    </lineage>
</organism>
<dbReference type="SUPFAM" id="SSF46689">
    <property type="entry name" value="Homeodomain-like"/>
    <property type="match status" value="1"/>
</dbReference>
<feature type="domain" description="HTH tetR-type" evidence="6">
    <location>
        <begin position="25"/>
        <end position="88"/>
    </location>
</feature>
<keyword evidence="8" id="KW-1185">Reference proteome</keyword>
<evidence type="ECO:0000313" key="7">
    <source>
        <dbReference type="EMBL" id="MDP9792988.1"/>
    </source>
</evidence>
<dbReference type="RefSeq" id="WP_306827874.1">
    <property type="nucleotide sequence ID" value="NZ_JAUSRA010000001.1"/>
</dbReference>
<protein>
    <submittedName>
        <fullName evidence="7">AcrR family transcriptional regulator</fullName>
    </submittedName>
</protein>
<evidence type="ECO:0000313" key="8">
    <source>
        <dbReference type="Proteomes" id="UP001240984"/>
    </source>
</evidence>
<evidence type="ECO:0000256" key="3">
    <source>
        <dbReference type="ARBA" id="ARBA00023163"/>
    </source>
</evidence>
<dbReference type="Proteomes" id="UP001240984">
    <property type="component" value="Unassembled WGS sequence"/>
</dbReference>
<evidence type="ECO:0000256" key="4">
    <source>
        <dbReference type="PROSITE-ProRule" id="PRU00335"/>
    </source>
</evidence>
<dbReference type="Gene3D" id="1.10.357.10">
    <property type="entry name" value="Tetracycline Repressor, domain 2"/>
    <property type="match status" value="1"/>
</dbReference>
<dbReference type="InterPro" id="IPR025996">
    <property type="entry name" value="MT1864/Rv1816-like_C"/>
</dbReference>
<gene>
    <name evidence="7" type="ORF">J2S43_001500</name>
</gene>
<dbReference type="EMBL" id="JAUSRA010000001">
    <property type="protein sequence ID" value="MDP9792988.1"/>
    <property type="molecule type" value="Genomic_DNA"/>
</dbReference>
<dbReference type="Pfam" id="PF00440">
    <property type="entry name" value="TetR_N"/>
    <property type="match status" value="1"/>
</dbReference>
<dbReference type="PROSITE" id="PS50977">
    <property type="entry name" value="HTH_TETR_2"/>
    <property type="match status" value="1"/>
</dbReference>
<evidence type="ECO:0000259" key="6">
    <source>
        <dbReference type="PROSITE" id="PS50977"/>
    </source>
</evidence>
<feature type="region of interest" description="Disordered" evidence="5">
    <location>
        <begin position="1"/>
        <end position="23"/>
    </location>
</feature>
<dbReference type="InterPro" id="IPR036271">
    <property type="entry name" value="Tet_transcr_reg_TetR-rel_C_sf"/>
</dbReference>
<reference evidence="7 8" key="1">
    <citation type="submission" date="2023-07" db="EMBL/GenBank/DDBJ databases">
        <title>Sequencing the genomes of 1000 actinobacteria strains.</title>
        <authorList>
            <person name="Klenk H.-P."/>
        </authorList>
    </citation>
    <scope>NUCLEOTIDE SEQUENCE [LARGE SCALE GENOMIC DNA]</scope>
    <source>
        <strain evidence="7 8">DSM 44710</strain>
    </source>
</reference>
<keyword evidence="1" id="KW-0805">Transcription regulation</keyword>
<evidence type="ECO:0000256" key="2">
    <source>
        <dbReference type="ARBA" id="ARBA00023125"/>
    </source>
</evidence>
<feature type="compositionally biased region" description="Basic and acidic residues" evidence="5">
    <location>
        <begin position="14"/>
        <end position="23"/>
    </location>
</feature>
<dbReference type="SUPFAM" id="SSF48498">
    <property type="entry name" value="Tetracyclin repressor-like, C-terminal domain"/>
    <property type="match status" value="1"/>
</dbReference>
<accession>A0ABT9MNL8</accession>
<keyword evidence="3" id="KW-0804">Transcription</keyword>
<dbReference type="Pfam" id="PF13305">
    <property type="entry name" value="TetR_C_33"/>
    <property type="match status" value="1"/>
</dbReference>
<name>A0ABT9MNL8_9ACTN</name>
<sequence>MTRTDDVPAAGARTARERSPRGQGDLLRDDVIAALVRIASDDERMRPAPVSLRELAREAGITAPAIYRHFSGTEDVARAAALDGFTRLTAAMDAAAERQRDGSAAERLIALAVAYGDFAAAHRGYFRLMFQSVVIASVADGPAAELAGRWRVAARGLRAEGVEMTDVDSAAMYLWTAVHGRIALAPLMDRSAGPGGIHDFVTILVHEILTVGLRR</sequence>